<dbReference type="Proteomes" id="UP000320766">
    <property type="component" value="Unassembled WGS sequence"/>
</dbReference>
<evidence type="ECO:0000313" key="7">
    <source>
        <dbReference type="Proteomes" id="UP000320766"/>
    </source>
</evidence>
<keyword evidence="3 6" id="KW-0067">ATP-binding</keyword>
<accession>A0A520KYQ2</accession>
<dbReference type="InterPro" id="IPR003593">
    <property type="entry name" value="AAA+_ATPase"/>
</dbReference>
<evidence type="ECO:0000259" key="5">
    <source>
        <dbReference type="PROSITE" id="PS50893"/>
    </source>
</evidence>
<dbReference type="PANTHER" id="PTHR42794">
    <property type="entry name" value="HEMIN IMPORT ATP-BINDING PROTEIN HMUV"/>
    <property type="match status" value="1"/>
</dbReference>
<name>A0A520KYQ2_9EURY</name>
<evidence type="ECO:0000256" key="4">
    <source>
        <dbReference type="ARBA" id="ARBA00022967"/>
    </source>
</evidence>
<evidence type="ECO:0000256" key="1">
    <source>
        <dbReference type="ARBA" id="ARBA00022448"/>
    </source>
</evidence>
<keyword evidence="4" id="KW-1278">Translocase</keyword>
<evidence type="ECO:0000313" key="6">
    <source>
        <dbReference type="EMBL" id="RZN73220.1"/>
    </source>
</evidence>
<dbReference type="PROSITE" id="PS00211">
    <property type="entry name" value="ABC_TRANSPORTER_1"/>
    <property type="match status" value="1"/>
</dbReference>
<dbReference type="SUPFAM" id="SSF52540">
    <property type="entry name" value="P-loop containing nucleoside triphosphate hydrolases"/>
    <property type="match status" value="1"/>
</dbReference>
<dbReference type="Pfam" id="PF00005">
    <property type="entry name" value="ABC_tran"/>
    <property type="match status" value="1"/>
</dbReference>
<feature type="domain" description="ABC transporter" evidence="5">
    <location>
        <begin position="3"/>
        <end position="237"/>
    </location>
</feature>
<gene>
    <name evidence="6" type="ORF">EF807_00860</name>
</gene>
<evidence type="ECO:0000256" key="2">
    <source>
        <dbReference type="ARBA" id="ARBA00022741"/>
    </source>
</evidence>
<organism evidence="6 7">
    <name type="scientific">Candidatus Methanolliviera hydrocarbonicum</name>
    <dbReference type="NCBI Taxonomy" id="2491085"/>
    <lineage>
        <taxon>Archaea</taxon>
        <taxon>Methanobacteriati</taxon>
        <taxon>Methanobacteriota</taxon>
        <taxon>Candidatus Methanoliparia</taxon>
        <taxon>Candidatus Methanoliparales</taxon>
        <taxon>Candidatus Methanollivieraceae</taxon>
        <taxon>Candidatus Methanolliviera</taxon>
    </lineage>
</organism>
<keyword evidence="2" id="KW-0547">Nucleotide-binding</keyword>
<comment type="caution">
    <text evidence="6">The sequence shown here is derived from an EMBL/GenBank/DDBJ whole genome shotgun (WGS) entry which is preliminary data.</text>
</comment>
<dbReference type="Gene3D" id="3.40.50.300">
    <property type="entry name" value="P-loop containing nucleotide triphosphate hydrolases"/>
    <property type="match status" value="1"/>
</dbReference>
<sequence length="256" mass="28320">MKLEIRGLSFNYNSRPVLKDVKIEVKEGEMVSLLGPNGSGKTTLLRCIDGMLKPKRGGISIDGKDVREMKKNDLAKLLGYVPQRAVNVLPCSVFDAVMIGRRPYVGWGSGKKDREVVFEILKLMGLEDMTLRSFDGISGGEMQKVLIAKALAQEPEILLLDEPTSNLDLRHQLDVLKIIGEIVKEEKVSALMAMHDLNLASRFSDRIVLLKEGKVYDVGDPKSVITPESIRSVYGVEAIVEENDGGRPHVIPLRAI</sequence>
<keyword evidence="1" id="KW-0813">Transport</keyword>
<reference evidence="6 7" key="1">
    <citation type="journal article" date="2019" name="Nat. Microbiol.">
        <title>Wide diversity of methane and short-chain alkane metabolisms in uncultured archaea.</title>
        <authorList>
            <person name="Borrel G."/>
            <person name="Adam P.S."/>
            <person name="McKay L.J."/>
            <person name="Chen L.X."/>
            <person name="Sierra-Garcia I.N."/>
            <person name="Sieber C.M."/>
            <person name="Letourneur Q."/>
            <person name="Ghozlane A."/>
            <person name="Andersen G.L."/>
            <person name="Li W.J."/>
            <person name="Hallam S.J."/>
            <person name="Muyzer G."/>
            <person name="de Oliveira V.M."/>
            <person name="Inskeep W.P."/>
            <person name="Banfield J.F."/>
            <person name="Gribaldo S."/>
        </authorList>
    </citation>
    <scope>NUCLEOTIDE SEQUENCE [LARGE SCALE GENOMIC DNA]</scope>
    <source>
        <strain evidence="6">NM1b</strain>
    </source>
</reference>
<dbReference type="GO" id="GO:0005524">
    <property type="term" value="F:ATP binding"/>
    <property type="evidence" value="ECO:0007669"/>
    <property type="project" value="UniProtKB-KW"/>
</dbReference>
<dbReference type="InterPro" id="IPR027417">
    <property type="entry name" value="P-loop_NTPase"/>
</dbReference>
<dbReference type="FunFam" id="3.40.50.300:FF:000134">
    <property type="entry name" value="Iron-enterobactin ABC transporter ATP-binding protein"/>
    <property type="match status" value="1"/>
</dbReference>
<dbReference type="InterPro" id="IPR017871">
    <property type="entry name" value="ABC_transporter-like_CS"/>
</dbReference>
<proteinExistence type="predicted"/>
<dbReference type="SMART" id="SM00382">
    <property type="entry name" value="AAA"/>
    <property type="match status" value="1"/>
</dbReference>
<dbReference type="PROSITE" id="PS50893">
    <property type="entry name" value="ABC_TRANSPORTER_2"/>
    <property type="match status" value="1"/>
</dbReference>
<dbReference type="GO" id="GO:0016887">
    <property type="term" value="F:ATP hydrolysis activity"/>
    <property type="evidence" value="ECO:0007669"/>
    <property type="project" value="InterPro"/>
</dbReference>
<evidence type="ECO:0000256" key="3">
    <source>
        <dbReference type="ARBA" id="ARBA00022840"/>
    </source>
</evidence>
<dbReference type="AlphaFoldDB" id="A0A520KYQ2"/>
<protein>
    <submittedName>
        <fullName evidence="6">ABC transporter ATP-binding protein</fullName>
    </submittedName>
</protein>
<dbReference type="EMBL" id="RXIL01000016">
    <property type="protein sequence ID" value="RZN73220.1"/>
    <property type="molecule type" value="Genomic_DNA"/>
</dbReference>
<dbReference type="InterPro" id="IPR003439">
    <property type="entry name" value="ABC_transporter-like_ATP-bd"/>
</dbReference>
<dbReference type="PANTHER" id="PTHR42794:SF1">
    <property type="entry name" value="HEMIN IMPORT ATP-BINDING PROTEIN HMUV"/>
    <property type="match status" value="1"/>
</dbReference>
<dbReference type="CDD" id="cd03214">
    <property type="entry name" value="ABC_Iron-Siderophores_B12_Hemin"/>
    <property type="match status" value="1"/>
</dbReference>